<organism evidence="1 2">
    <name type="scientific">Corynebacterium glutamicum</name>
    <name type="common">Brevibacterium saccharolyticum</name>
    <dbReference type="NCBI Taxonomy" id="1718"/>
    <lineage>
        <taxon>Bacteria</taxon>
        <taxon>Bacillati</taxon>
        <taxon>Actinomycetota</taxon>
        <taxon>Actinomycetes</taxon>
        <taxon>Mycobacteriales</taxon>
        <taxon>Corynebacteriaceae</taxon>
        <taxon>Corynebacterium</taxon>
    </lineage>
</organism>
<protein>
    <submittedName>
        <fullName evidence="1">Uncharacterized protein</fullName>
    </submittedName>
</protein>
<reference evidence="1 2" key="1">
    <citation type="submission" date="2015-12" db="EMBL/GenBank/DDBJ databases">
        <title>Genome sequence of Corynebacterium AS 1.542.</title>
        <authorList>
            <person name="Yang J."/>
            <person name="Yang S."/>
        </authorList>
    </citation>
    <scope>NUCLEOTIDE SEQUENCE [LARGE SCALE GENOMIC DNA]</scope>
    <source>
        <strain evidence="1 2">AS 1.542</strain>
    </source>
</reference>
<gene>
    <name evidence="1" type="ORF">AUP69_04785</name>
</gene>
<proteinExistence type="predicted"/>
<name>A0AB36ID47_CORGT</name>
<sequence length="60" mass="6780">MSGYQDGVSGSIPPDAVNFLEFVAFPEERRIPKEWLEEQEELLATDPSSITQRALTVMPR</sequence>
<dbReference type="RefSeq" id="WP_003856863.1">
    <property type="nucleotide sequence ID" value="NZ_JAAOYN010000001.1"/>
</dbReference>
<evidence type="ECO:0000313" key="2">
    <source>
        <dbReference type="Proteomes" id="UP000186091"/>
    </source>
</evidence>
<dbReference type="Proteomes" id="UP000186091">
    <property type="component" value="Unassembled WGS sequence"/>
</dbReference>
<evidence type="ECO:0000313" key="1">
    <source>
        <dbReference type="EMBL" id="OKX83089.1"/>
    </source>
</evidence>
<dbReference type="AlphaFoldDB" id="A0AB36ID47"/>
<dbReference type="EMBL" id="LOQT01000013">
    <property type="protein sequence ID" value="OKX83089.1"/>
    <property type="molecule type" value="Genomic_DNA"/>
</dbReference>
<accession>A0AB36ID47</accession>
<comment type="caution">
    <text evidence="1">The sequence shown here is derived from an EMBL/GenBank/DDBJ whole genome shotgun (WGS) entry which is preliminary data.</text>
</comment>